<dbReference type="EMBL" id="UPPP01000085">
    <property type="protein sequence ID" value="VBB08224.1"/>
    <property type="molecule type" value="Genomic_DNA"/>
</dbReference>
<dbReference type="AlphaFoldDB" id="A0A498R9L4"/>
<dbReference type="SMART" id="SM01274">
    <property type="entry name" value="malic"/>
    <property type="match status" value="1"/>
</dbReference>
<organism evidence="10 11">
    <name type="scientific">Lucifera butyrica</name>
    <dbReference type="NCBI Taxonomy" id="1351585"/>
    <lineage>
        <taxon>Bacteria</taxon>
        <taxon>Bacillati</taxon>
        <taxon>Bacillota</taxon>
        <taxon>Negativicutes</taxon>
        <taxon>Veillonellales</taxon>
        <taxon>Veillonellaceae</taxon>
        <taxon>Lucifera</taxon>
    </lineage>
</organism>
<evidence type="ECO:0000256" key="2">
    <source>
        <dbReference type="ARBA" id="ARBA00008785"/>
    </source>
</evidence>
<evidence type="ECO:0000256" key="3">
    <source>
        <dbReference type="ARBA" id="ARBA00022723"/>
    </source>
</evidence>
<dbReference type="SMART" id="SM00919">
    <property type="entry name" value="Malic_M"/>
    <property type="match status" value="1"/>
</dbReference>
<comment type="cofactor">
    <cofactor evidence="1">
        <name>Mn(2+)</name>
        <dbReference type="ChEBI" id="CHEBI:29035"/>
    </cofactor>
</comment>
<dbReference type="GO" id="GO:0051287">
    <property type="term" value="F:NAD binding"/>
    <property type="evidence" value="ECO:0007669"/>
    <property type="project" value="InterPro"/>
</dbReference>
<dbReference type="InterPro" id="IPR045213">
    <property type="entry name" value="Malic_NAD-bd_bact_type"/>
</dbReference>
<feature type="active site" description="Proton donor" evidence="5">
    <location>
        <position position="36"/>
    </location>
</feature>
<sequence length="410" mass="43573">MELRERALKLHKDNQGKIALQCKVPVANKDDLTLAYTPGVAEPCLEIKADYDKIYDYTAKGNLVAVVTNGTAVLGLGDIGAGAGMPVMEGKAVLFKTFAGVDAFPICLDTKDVDKIVEAVKLMEPTFGGINLEDIKAPECFAVEDRLKEICRIPIFHDDQHGTAVVTLAGLINALKIVNKRFADLKVVLNGAGAAGTAIAKLLQSFGTTDIILCDRKGIISLKNPDLTPDKRKIAERFNPRQLTGKLSDALQGADVFIGVSAPGAVTAEMVATMNRDAILFAMANPVPEIYPEEAKQGSAKVIGTGRSDFPNQVNNVLAFPGIFRGALDVRAATINEAMKIAAAEAIAGCIPAAELNPDYIIPYAFDRNVAPRVAAAVAKAALATGVAQNQDVTPEWVAEHTQKLLTANK</sequence>
<comment type="similarity">
    <text evidence="2">Belongs to the malic enzymes family.</text>
</comment>
<evidence type="ECO:0000256" key="5">
    <source>
        <dbReference type="PIRSR" id="PIRSR000106-1"/>
    </source>
</evidence>
<dbReference type="InterPro" id="IPR037062">
    <property type="entry name" value="Malic_N_dom_sf"/>
</dbReference>
<dbReference type="OrthoDB" id="9805787at2"/>
<gene>
    <name evidence="10" type="ORF">LUCI_3493</name>
</gene>
<dbReference type="PIRSF" id="PIRSF000106">
    <property type="entry name" value="ME"/>
    <property type="match status" value="1"/>
</dbReference>
<evidence type="ECO:0008006" key="12">
    <source>
        <dbReference type="Google" id="ProtNLM"/>
    </source>
</evidence>
<feature type="binding site" evidence="7">
    <location>
        <position position="134"/>
    </location>
    <ligand>
        <name>a divalent metal cation</name>
        <dbReference type="ChEBI" id="CHEBI:60240"/>
    </ligand>
</feature>
<evidence type="ECO:0000313" key="11">
    <source>
        <dbReference type="Proteomes" id="UP000277811"/>
    </source>
</evidence>
<evidence type="ECO:0000313" key="10">
    <source>
        <dbReference type="EMBL" id="VBB08224.1"/>
    </source>
</evidence>
<evidence type="ECO:0000256" key="1">
    <source>
        <dbReference type="ARBA" id="ARBA00001936"/>
    </source>
</evidence>
<comment type="cofactor">
    <cofactor evidence="7">
        <name>Mg(2+)</name>
        <dbReference type="ChEBI" id="CHEBI:18420"/>
    </cofactor>
    <cofactor evidence="7">
        <name>Mn(2+)</name>
        <dbReference type="ChEBI" id="CHEBI:29035"/>
    </cofactor>
    <text evidence="7">Divalent metal cations. Prefers magnesium or manganese.</text>
</comment>
<dbReference type="SUPFAM" id="SSF51735">
    <property type="entry name" value="NAD(P)-binding Rossmann-fold domains"/>
    <property type="match status" value="1"/>
</dbReference>
<feature type="domain" description="Malic enzyme NAD-binding" evidence="8">
    <location>
        <begin position="160"/>
        <end position="383"/>
    </location>
</feature>
<dbReference type="Pfam" id="PF03949">
    <property type="entry name" value="Malic_M"/>
    <property type="match status" value="1"/>
</dbReference>
<feature type="active site" description="Proton acceptor" evidence="5">
    <location>
        <position position="91"/>
    </location>
</feature>
<dbReference type="Pfam" id="PF00390">
    <property type="entry name" value="malic"/>
    <property type="match status" value="1"/>
</dbReference>
<keyword evidence="11" id="KW-1185">Reference proteome</keyword>
<keyword evidence="4" id="KW-0560">Oxidoreductase</keyword>
<dbReference type="InterPro" id="IPR015884">
    <property type="entry name" value="Malic_enzyme_CS"/>
</dbReference>
<feature type="binding site" evidence="7">
    <location>
        <position position="159"/>
    </location>
    <ligand>
        <name>a divalent metal cation</name>
        <dbReference type="ChEBI" id="CHEBI:60240"/>
    </ligand>
</feature>
<dbReference type="PANTHER" id="PTHR43237:SF4">
    <property type="entry name" value="NADP-DEPENDENT MALIC ENZYME"/>
    <property type="match status" value="1"/>
</dbReference>
<feature type="domain" description="Malic enzyme N-terminal" evidence="9">
    <location>
        <begin position="15"/>
        <end position="148"/>
    </location>
</feature>
<dbReference type="GO" id="GO:0016616">
    <property type="term" value="F:oxidoreductase activity, acting on the CH-OH group of donors, NAD or NADP as acceptor"/>
    <property type="evidence" value="ECO:0007669"/>
    <property type="project" value="InterPro"/>
</dbReference>
<evidence type="ECO:0000256" key="4">
    <source>
        <dbReference type="ARBA" id="ARBA00023002"/>
    </source>
</evidence>
<proteinExistence type="inferred from homology"/>
<evidence type="ECO:0000259" key="8">
    <source>
        <dbReference type="SMART" id="SM00919"/>
    </source>
</evidence>
<dbReference type="Proteomes" id="UP000277811">
    <property type="component" value="Unassembled WGS sequence"/>
</dbReference>
<dbReference type="InterPro" id="IPR051674">
    <property type="entry name" value="Malate_Decarboxylase"/>
</dbReference>
<dbReference type="InterPro" id="IPR001891">
    <property type="entry name" value="Malic_OxRdtase"/>
</dbReference>
<feature type="binding site" evidence="6">
    <location>
        <position position="285"/>
    </location>
    <ligand>
        <name>(S)-malate</name>
        <dbReference type="ChEBI" id="CHEBI:15589"/>
    </ligand>
</feature>
<dbReference type="InterPro" id="IPR012302">
    <property type="entry name" value="Malic_NAD-bd"/>
</dbReference>
<dbReference type="Gene3D" id="3.40.50.10380">
    <property type="entry name" value="Malic enzyme, N-terminal domain"/>
    <property type="match status" value="1"/>
</dbReference>
<name>A0A498R9L4_9FIRM</name>
<evidence type="ECO:0000259" key="9">
    <source>
        <dbReference type="SMART" id="SM01274"/>
    </source>
</evidence>
<feature type="binding site" evidence="7">
    <location>
        <position position="133"/>
    </location>
    <ligand>
        <name>a divalent metal cation</name>
        <dbReference type="ChEBI" id="CHEBI:60240"/>
    </ligand>
</feature>
<dbReference type="RefSeq" id="WP_122629141.1">
    <property type="nucleotide sequence ID" value="NZ_UPPP01000085.1"/>
</dbReference>
<keyword evidence="3 7" id="KW-0479">Metal-binding</keyword>
<protein>
    <recommendedName>
        <fullName evidence="12">Malic oxidoreductase</fullName>
    </recommendedName>
</protein>
<dbReference type="FunFam" id="3.40.50.720:FF:000095">
    <property type="entry name" value="NADP-dependent malic enzyme"/>
    <property type="match status" value="1"/>
</dbReference>
<dbReference type="GO" id="GO:0004470">
    <property type="term" value="F:malic enzyme activity"/>
    <property type="evidence" value="ECO:0007669"/>
    <property type="project" value="InterPro"/>
</dbReference>
<dbReference type="CDD" id="cd05311">
    <property type="entry name" value="NAD_bind_2_malic_enz"/>
    <property type="match status" value="1"/>
</dbReference>
<dbReference type="InterPro" id="IPR046346">
    <property type="entry name" value="Aminoacid_DH-like_N_sf"/>
</dbReference>
<dbReference type="InterPro" id="IPR036291">
    <property type="entry name" value="NAD(P)-bd_dom_sf"/>
</dbReference>
<evidence type="ECO:0000256" key="7">
    <source>
        <dbReference type="PIRSR" id="PIRSR000106-3"/>
    </source>
</evidence>
<evidence type="ECO:0000256" key="6">
    <source>
        <dbReference type="PIRSR" id="PIRSR000106-2"/>
    </source>
</evidence>
<dbReference type="SUPFAM" id="SSF53223">
    <property type="entry name" value="Aminoacid dehydrogenase-like, N-terminal domain"/>
    <property type="match status" value="1"/>
</dbReference>
<feature type="binding site" evidence="6">
    <location>
        <position position="315"/>
    </location>
    <ligand>
        <name>(S)-malate</name>
        <dbReference type="ChEBI" id="CHEBI:15589"/>
    </ligand>
</feature>
<reference evidence="10 11" key="1">
    <citation type="submission" date="2018-06" db="EMBL/GenBank/DDBJ databases">
        <authorList>
            <person name="Strepis N."/>
        </authorList>
    </citation>
    <scope>NUCLEOTIDE SEQUENCE [LARGE SCALE GENOMIC DNA]</scope>
    <source>
        <strain evidence="10">LUCI</strain>
    </source>
</reference>
<dbReference type="InterPro" id="IPR012301">
    <property type="entry name" value="Malic_N_dom"/>
</dbReference>
<dbReference type="PANTHER" id="PTHR43237">
    <property type="entry name" value="NADP-DEPENDENT MALIC ENZYME"/>
    <property type="match status" value="1"/>
</dbReference>
<dbReference type="FunFam" id="3.40.50.10380:FF:000003">
    <property type="entry name" value="NADP-dependent malic enzyme"/>
    <property type="match status" value="1"/>
</dbReference>
<accession>A0A498R9L4</accession>
<dbReference type="PROSITE" id="PS00331">
    <property type="entry name" value="MALIC_ENZYMES"/>
    <property type="match status" value="1"/>
</dbReference>
<dbReference type="Gene3D" id="3.40.50.720">
    <property type="entry name" value="NAD(P)-binding Rossmann-like Domain"/>
    <property type="match status" value="1"/>
</dbReference>
<dbReference type="GO" id="GO:0046872">
    <property type="term" value="F:metal ion binding"/>
    <property type="evidence" value="ECO:0007669"/>
    <property type="project" value="UniProtKB-KW"/>
</dbReference>